<sequence>MPPARSRRWPKVLGVAVAVVVVLGIAAVLLLDRILLSQVRKQTDRLSQQLGRPVAVESVKTRLLGGVGVRVAGVSVGAGEGEDRPLATLERAEVEVNLIGALLSGGKRVTVREAVVDGLRVNVIRFPDGTTNVERVAKRLEETSAKEPAAEAPAGEQKPADLSAVRVDRAAVENARIAFLDRSVKGAEELYVDDLDVEVRDLRAGRPLEVVLKAAVLAKVQNLELRVKAAPLPPTLVPTPEQVTLKVQPIDLGPLAPFVPGEAGFRGGRFQADLAVVLGAAVPGGSGRTTVKGGFRADQLAFAGQEGGKKLDAALDADLDADAEHGDLRIGKLELTAGPVGLTGHGAATGLRGDAPRVEGLEIVSRGLDLAALTAYYPPLRKQLGGNVVAGPIGLSLKGSGGQAAQSLELRVDLGPVHLSIPRQLSKAAGAPMALVARADLAQQGGVVRFDASADLAGVDLRPGGAVAKKPGDPMSARAAGTYRKAGAEQQVELTRLDLNLLGDALAGKARVAMGGTKERPTTRFDAELSGQRLDLDRLLIPAPEGAPEPPKQAEASKPLDPKTFAGLSGTARVRLGLLRMKQQDLREVVLKVKVVEDAVTLEEARLVAFGGNVSAGGTAVKLAHPEDPFKIDVTMKGVEGEQMLALFSKRKVLGGKLDAALQLTGKGTSLDPIKQSATGSLTGDLRDGAFFGKDLVAAVAAPIASKLPFAGGRVTEGGSTSLGKQVGFAFQIANGVAKLTKPIRIKTGDNALSFDGGVRLDGTLQMPTTLELGPEVIAKISGGRAKMSAPIPVTFNLSGPAWSPRLDGLALDAAVQAIAKQAATSVAGKLLGDKAGAAGADLEKQKAAAEQKARDEAQKRKQQLEEEARKKLKGLFGR</sequence>
<feature type="region of interest" description="Disordered" evidence="1">
    <location>
        <begin position="542"/>
        <end position="563"/>
    </location>
</feature>
<reference evidence="3" key="1">
    <citation type="submission" date="2009-01" db="EMBL/GenBank/DDBJ databases">
        <title>Complete sequence of Anaeromyxobacter dehalogenans 2CP-1.</title>
        <authorList>
            <consortium name="US DOE Joint Genome Institute"/>
            <person name="Lucas S."/>
            <person name="Copeland A."/>
            <person name="Lapidus A."/>
            <person name="Glavina del Rio T."/>
            <person name="Dalin E."/>
            <person name="Tice H."/>
            <person name="Bruce D."/>
            <person name="Goodwin L."/>
            <person name="Pitluck S."/>
            <person name="Saunders E."/>
            <person name="Brettin T."/>
            <person name="Detter J.C."/>
            <person name="Han C."/>
            <person name="Larimer F."/>
            <person name="Land M."/>
            <person name="Hauser L."/>
            <person name="Kyrpides N."/>
            <person name="Ovchinnikova G."/>
            <person name="Beliaev A.S."/>
            <person name="Richardson P."/>
        </authorList>
    </citation>
    <scope>NUCLEOTIDE SEQUENCE</scope>
    <source>
        <strain evidence="3">2CP-1</strain>
    </source>
</reference>
<dbReference type="HOGENOM" id="CLU_321805_0_0_7"/>
<feature type="compositionally biased region" description="Basic and acidic residues" evidence="1">
    <location>
        <begin position="847"/>
        <end position="870"/>
    </location>
</feature>
<feature type="region of interest" description="Disordered" evidence="1">
    <location>
        <begin position="847"/>
        <end position="879"/>
    </location>
</feature>
<keyword evidence="2" id="KW-1133">Transmembrane helix</keyword>
<dbReference type="RefSeq" id="WP_012633161.1">
    <property type="nucleotide sequence ID" value="NC_011891.1"/>
</dbReference>
<dbReference type="AlphaFoldDB" id="B8J755"/>
<protein>
    <submittedName>
        <fullName evidence="3">AsmA</fullName>
    </submittedName>
</protein>
<gene>
    <name evidence="3" type="ordered locus">A2cp1_1903</name>
</gene>
<dbReference type="InterPro" id="IPR008023">
    <property type="entry name" value="DUF748"/>
</dbReference>
<dbReference type="Proteomes" id="UP000007089">
    <property type="component" value="Chromosome"/>
</dbReference>
<keyword evidence="2" id="KW-0472">Membrane</keyword>
<dbReference type="KEGG" id="acp:A2cp1_1903"/>
<dbReference type="GO" id="GO:0005886">
    <property type="term" value="C:plasma membrane"/>
    <property type="evidence" value="ECO:0007669"/>
    <property type="project" value="TreeGrafter"/>
</dbReference>
<dbReference type="InterPro" id="IPR052894">
    <property type="entry name" value="AsmA-related"/>
</dbReference>
<accession>B8J755</accession>
<evidence type="ECO:0000313" key="3">
    <source>
        <dbReference type="EMBL" id="ACL65245.1"/>
    </source>
</evidence>
<dbReference type="PANTHER" id="PTHR30441">
    <property type="entry name" value="DUF748 DOMAIN-CONTAINING PROTEIN"/>
    <property type="match status" value="1"/>
</dbReference>
<feature type="transmembrane region" description="Helical" evidence="2">
    <location>
        <begin position="12"/>
        <end position="31"/>
    </location>
</feature>
<evidence type="ECO:0000313" key="4">
    <source>
        <dbReference type="Proteomes" id="UP000007089"/>
    </source>
</evidence>
<evidence type="ECO:0000256" key="1">
    <source>
        <dbReference type="SAM" id="MobiDB-lite"/>
    </source>
</evidence>
<keyword evidence="4" id="KW-1185">Reference proteome</keyword>
<dbReference type="Pfam" id="PF05359">
    <property type="entry name" value="DUF748"/>
    <property type="match status" value="1"/>
</dbReference>
<organism evidence="3 4">
    <name type="scientific">Anaeromyxobacter dehalogenans (strain ATCC BAA-258 / DSM 21875 / 2CP-1)</name>
    <dbReference type="NCBI Taxonomy" id="455488"/>
    <lineage>
        <taxon>Bacteria</taxon>
        <taxon>Pseudomonadati</taxon>
        <taxon>Myxococcota</taxon>
        <taxon>Myxococcia</taxon>
        <taxon>Myxococcales</taxon>
        <taxon>Cystobacterineae</taxon>
        <taxon>Anaeromyxobacteraceae</taxon>
        <taxon>Anaeromyxobacter</taxon>
    </lineage>
</organism>
<keyword evidence="2" id="KW-0812">Transmembrane</keyword>
<dbReference type="EMBL" id="CP001359">
    <property type="protein sequence ID" value="ACL65245.1"/>
    <property type="molecule type" value="Genomic_DNA"/>
</dbReference>
<dbReference type="PANTHER" id="PTHR30441:SF4">
    <property type="entry name" value="PROTEIN ASMA"/>
    <property type="match status" value="1"/>
</dbReference>
<name>B8J755_ANAD2</name>
<proteinExistence type="predicted"/>
<dbReference type="GO" id="GO:0090313">
    <property type="term" value="P:regulation of protein targeting to membrane"/>
    <property type="evidence" value="ECO:0007669"/>
    <property type="project" value="TreeGrafter"/>
</dbReference>
<evidence type="ECO:0000256" key="2">
    <source>
        <dbReference type="SAM" id="Phobius"/>
    </source>
</evidence>
<feature type="region of interest" description="Disordered" evidence="1">
    <location>
        <begin position="141"/>
        <end position="160"/>
    </location>
</feature>